<reference evidence="10" key="1">
    <citation type="submission" date="2022-10" db="EMBL/GenBank/DDBJ databases">
        <title>The complete genomes of actinobacterial strains from the NBC collection.</title>
        <authorList>
            <person name="Joergensen T.S."/>
            <person name="Alvarez Arevalo M."/>
            <person name="Sterndorff E.B."/>
            <person name="Faurdal D."/>
            <person name="Vuksanovic O."/>
            <person name="Mourched A.-S."/>
            <person name="Charusanti P."/>
            <person name="Shaw S."/>
            <person name="Blin K."/>
            <person name="Weber T."/>
        </authorList>
    </citation>
    <scope>NUCLEOTIDE SEQUENCE</scope>
    <source>
        <strain evidence="10">NBC_01482</strain>
    </source>
</reference>
<feature type="transmembrane region" description="Helical" evidence="8">
    <location>
        <begin position="648"/>
        <end position="667"/>
    </location>
</feature>
<feature type="transmembrane region" description="Helical" evidence="8">
    <location>
        <begin position="189"/>
        <end position="207"/>
    </location>
</feature>
<sequence length="745" mass="78584">MFELTKLTISSDVQAVATRRAKWILGVFAGLALIMAMLSSTLFDKVQGGGYSDPGGESSRATEILRDAFGQAPPNFVLLVHSDTSVDDPESATAAVKLALKLKDEPGVAGVMSYWMDKSPALRSADGKSGLIVASILGEEGAVDQKIGGLADRYGGKHGPVQVRVGGYAMLLHETVQQSEKDAVLGESIAFPITLIALLFVFGGLVAASLPLVVAAVTVMITMGALWLIALVTDLAATATNVATLLGLGLAIDYSLLIISRYRDELAAGAATGPAVAATMRSAGRTVAFSAVTVAVALSGLLFFPLLAVRSMGYAGLAVAAIAATVSLTVLPAILLLLGSRIDRGQLGWFFRPQRPAPGEGFWHRLAVFVMRKPVPIGLAVAAFLLLLGTPFLGVKLGFPDERALPESMNNRQITETIQREFAATDTNGLFVVLPDSKSDLDAYARKLSEVDNVRRVDTATGSYAHGGQLAPAMAQHARFETKDAAYLSVTPDTSDPALLDRVAKELRAVPAPAQRLVGGIAAASADSLDAVTSALPLALAYVVIIMLVVLFLLTGSVVLPLVAIVLSALSLTATFGALVWIFQDGHLSGLLDFTVTGDLPPTVPVMLFGVAFGLAMDYQVFLLSRILEEYERTGKNESAVAHGLEKIGRIVTAAAVLISLVFLGFLASDITFMKSFGIGLPLAVLVDATLIRGFLLPAVMKLLGDWNWWAPGPLEKLHERFGFDEGPSAPPLPHRDDLRQPASV</sequence>
<evidence type="ECO:0000256" key="5">
    <source>
        <dbReference type="ARBA" id="ARBA00022989"/>
    </source>
</evidence>
<gene>
    <name evidence="10" type="ORF">OG563_01325</name>
</gene>
<dbReference type="PROSITE" id="PS50156">
    <property type="entry name" value="SSD"/>
    <property type="match status" value="1"/>
</dbReference>
<evidence type="ECO:0000313" key="10">
    <source>
        <dbReference type="EMBL" id="WUV46930.1"/>
    </source>
</evidence>
<dbReference type="Pfam" id="PF03176">
    <property type="entry name" value="MMPL"/>
    <property type="match status" value="2"/>
</dbReference>
<evidence type="ECO:0000256" key="3">
    <source>
        <dbReference type="ARBA" id="ARBA00022475"/>
    </source>
</evidence>
<feature type="transmembrane region" description="Helical" evidence="8">
    <location>
        <begin position="562"/>
        <end position="584"/>
    </location>
</feature>
<evidence type="ECO:0000256" key="6">
    <source>
        <dbReference type="ARBA" id="ARBA00023136"/>
    </source>
</evidence>
<dbReference type="InterPro" id="IPR000731">
    <property type="entry name" value="SSD"/>
</dbReference>
<dbReference type="InterPro" id="IPR004869">
    <property type="entry name" value="MMPL_dom"/>
</dbReference>
<evidence type="ECO:0000256" key="4">
    <source>
        <dbReference type="ARBA" id="ARBA00022692"/>
    </source>
</evidence>
<dbReference type="EMBL" id="CP109441">
    <property type="protein sequence ID" value="WUV46930.1"/>
    <property type="molecule type" value="Genomic_DNA"/>
</dbReference>
<dbReference type="InterPro" id="IPR050545">
    <property type="entry name" value="Mycobact_MmpL"/>
</dbReference>
<feature type="transmembrane region" description="Helical" evidence="8">
    <location>
        <begin position="314"/>
        <end position="338"/>
    </location>
</feature>
<evidence type="ECO:0000256" key="8">
    <source>
        <dbReference type="SAM" id="Phobius"/>
    </source>
</evidence>
<evidence type="ECO:0000256" key="7">
    <source>
        <dbReference type="SAM" id="MobiDB-lite"/>
    </source>
</evidence>
<evidence type="ECO:0000259" key="9">
    <source>
        <dbReference type="PROSITE" id="PS50156"/>
    </source>
</evidence>
<feature type="compositionally biased region" description="Basic and acidic residues" evidence="7">
    <location>
        <begin position="734"/>
        <end position="745"/>
    </location>
</feature>
<dbReference type="Proteomes" id="UP001432062">
    <property type="component" value="Chromosome"/>
</dbReference>
<dbReference type="PANTHER" id="PTHR33406">
    <property type="entry name" value="MEMBRANE PROTEIN MJ1562-RELATED"/>
    <property type="match status" value="1"/>
</dbReference>
<feature type="transmembrane region" description="Helical" evidence="8">
    <location>
        <begin position="535"/>
        <end position="555"/>
    </location>
</feature>
<protein>
    <submittedName>
        <fullName evidence="10">MMPL family transporter</fullName>
    </submittedName>
</protein>
<comment type="similarity">
    <text evidence="2">Belongs to the resistance-nodulation-cell division (RND) (TC 2.A.6) family. MmpL subfamily.</text>
</comment>
<feature type="transmembrane region" description="Helical" evidence="8">
    <location>
        <begin position="238"/>
        <end position="259"/>
    </location>
</feature>
<feature type="region of interest" description="Disordered" evidence="7">
    <location>
        <begin position="726"/>
        <end position="745"/>
    </location>
</feature>
<feature type="domain" description="SSD" evidence="9">
    <location>
        <begin position="212"/>
        <end position="337"/>
    </location>
</feature>
<proteinExistence type="inferred from homology"/>
<organism evidence="10 11">
    <name type="scientific">Nocardia vinacea</name>
    <dbReference type="NCBI Taxonomy" id="96468"/>
    <lineage>
        <taxon>Bacteria</taxon>
        <taxon>Bacillati</taxon>
        <taxon>Actinomycetota</taxon>
        <taxon>Actinomycetes</taxon>
        <taxon>Mycobacteriales</taxon>
        <taxon>Nocardiaceae</taxon>
        <taxon>Nocardia</taxon>
    </lineage>
</organism>
<feature type="transmembrane region" description="Helical" evidence="8">
    <location>
        <begin position="287"/>
        <end position="308"/>
    </location>
</feature>
<keyword evidence="4 8" id="KW-0812">Transmembrane</keyword>
<feature type="transmembrane region" description="Helical" evidence="8">
    <location>
        <begin position="604"/>
        <end position="628"/>
    </location>
</feature>
<evidence type="ECO:0000313" key="11">
    <source>
        <dbReference type="Proteomes" id="UP001432062"/>
    </source>
</evidence>
<comment type="subcellular location">
    <subcellularLocation>
        <location evidence="1">Cell membrane</location>
        <topology evidence="1">Multi-pass membrane protein</topology>
    </subcellularLocation>
</comment>
<feature type="transmembrane region" description="Helical" evidence="8">
    <location>
        <begin position="21"/>
        <end position="43"/>
    </location>
</feature>
<dbReference type="SUPFAM" id="SSF82866">
    <property type="entry name" value="Multidrug efflux transporter AcrB transmembrane domain"/>
    <property type="match status" value="2"/>
</dbReference>
<feature type="transmembrane region" description="Helical" evidence="8">
    <location>
        <begin position="679"/>
        <end position="700"/>
    </location>
</feature>
<keyword evidence="3" id="KW-1003">Cell membrane</keyword>
<dbReference type="RefSeq" id="WP_329410977.1">
    <property type="nucleotide sequence ID" value="NZ_CP109441.1"/>
</dbReference>
<keyword evidence="11" id="KW-1185">Reference proteome</keyword>
<keyword evidence="5 8" id="KW-1133">Transmembrane helix</keyword>
<feature type="transmembrane region" description="Helical" evidence="8">
    <location>
        <begin position="212"/>
        <end position="232"/>
    </location>
</feature>
<evidence type="ECO:0000256" key="2">
    <source>
        <dbReference type="ARBA" id="ARBA00010157"/>
    </source>
</evidence>
<dbReference type="PANTHER" id="PTHR33406:SF11">
    <property type="entry name" value="MEMBRANE PROTEIN SCO6666-RELATED"/>
    <property type="match status" value="1"/>
</dbReference>
<name>A0ABZ1YXE9_9NOCA</name>
<dbReference type="Gene3D" id="1.20.1640.10">
    <property type="entry name" value="Multidrug efflux transporter AcrB transmembrane domain"/>
    <property type="match status" value="2"/>
</dbReference>
<feature type="transmembrane region" description="Helical" evidence="8">
    <location>
        <begin position="375"/>
        <end position="399"/>
    </location>
</feature>
<accession>A0ABZ1YXE9</accession>
<evidence type="ECO:0000256" key="1">
    <source>
        <dbReference type="ARBA" id="ARBA00004651"/>
    </source>
</evidence>
<keyword evidence="6 8" id="KW-0472">Membrane</keyword>